<name>A0A9Q1HTY1_CONCO</name>
<dbReference type="PANTHER" id="PTHR31025">
    <property type="entry name" value="SI:CH211-196P9.1-RELATED"/>
    <property type="match status" value="1"/>
</dbReference>
<protein>
    <submittedName>
        <fullName evidence="2">Uncharacterized protein</fullName>
    </submittedName>
</protein>
<evidence type="ECO:0000313" key="3">
    <source>
        <dbReference type="Proteomes" id="UP001152803"/>
    </source>
</evidence>
<gene>
    <name evidence="2" type="ORF">COCON_G00151760</name>
</gene>
<comment type="caution">
    <text evidence="2">The sequence shown here is derived from an EMBL/GenBank/DDBJ whole genome shotgun (WGS) entry which is preliminary data.</text>
</comment>
<accession>A0A9Q1HTY1</accession>
<evidence type="ECO:0000313" key="2">
    <source>
        <dbReference type="EMBL" id="KAJ8262719.1"/>
    </source>
</evidence>
<proteinExistence type="predicted"/>
<dbReference type="PANTHER" id="PTHR31025:SF22">
    <property type="entry name" value="IP13529P"/>
    <property type="match status" value="1"/>
</dbReference>
<dbReference type="EMBL" id="JAFJMO010000011">
    <property type="protein sequence ID" value="KAJ8262719.1"/>
    <property type="molecule type" value="Genomic_DNA"/>
</dbReference>
<keyword evidence="3" id="KW-1185">Reference proteome</keyword>
<dbReference type="Proteomes" id="UP001152803">
    <property type="component" value="Unassembled WGS sequence"/>
</dbReference>
<dbReference type="AlphaFoldDB" id="A0A9Q1HTY1"/>
<feature type="compositionally biased region" description="Polar residues" evidence="1">
    <location>
        <begin position="72"/>
        <end position="82"/>
    </location>
</feature>
<reference evidence="2" key="1">
    <citation type="journal article" date="2023" name="Science">
        <title>Genome structures resolve the early diversification of teleost fishes.</title>
        <authorList>
            <person name="Parey E."/>
            <person name="Louis A."/>
            <person name="Montfort J."/>
            <person name="Bouchez O."/>
            <person name="Roques C."/>
            <person name="Iampietro C."/>
            <person name="Lluch J."/>
            <person name="Castinel A."/>
            <person name="Donnadieu C."/>
            <person name="Desvignes T."/>
            <person name="Floi Bucao C."/>
            <person name="Jouanno E."/>
            <person name="Wen M."/>
            <person name="Mejri S."/>
            <person name="Dirks R."/>
            <person name="Jansen H."/>
            <person name="Henkel C."/>
            <person name="Chen W.J."/>
            <person name="Zahm M."/>
            <person name="Cabau C."/>
            <person name="Klopp C."/>
            <person name="Thompson A.W."/>
            <person name="Robinson-Rechavi M."/>
            <person name="Braasch I."/>
            <person name="Lecointre G."/>
            <person name="Bobe J."/>
            <person name="Postlethwait J.H."/>
            <person name="Berthelot C."/>
            <person name="Roest Crollius H."/>
            <person name="Guiguen Y."/>
        </authorList>
    </citation>
    <scope>NUCLEOTIDE SEQUENCE</scope>
    <source>
        <strain evidence="2">Concon-B</strain>
    </source>
</reference>
<sequence length="559" mass="62768">MESLHVAMEDVQAAVKGILPELETEQLKPLVEHLKGNVGVENSADLQHVLLKDIHACLTPVQCRRFLQLQQRDSTGEQVPQTRSPPPPSMSHGGDKCEPVSLPICPPALPASPLHFGMGSSWIRAFQVPWERMPQSLREAVATGRRPQPADRRLMVRVTVDAMMKRCPNPTRAACAEIAKAIVAQHPHSFGDLTEEGEKLGSGFHSLLTQIKTRVEHVNRNNVVNRIRRPRRSNAGLDVERSGRQARCLRTKVDSYGCINWQPKELPDGETVESLESRRRTMAAIFHSLGSSGAAEREVDEHMRLTYVCQRQMINGCPPPPIGEVQEQWPFLFTKRCLSAHFHMLTGIDIDGRLSEALLFKGRRIVNFFESQKARWSRDIQCLLREIQGGFQGTNQNLTAIAAILLVMKHFKEKEDSLFLSADVAATKADIEEQLTLPDTPRLIMLGNSLLTATRWMVSIEGKVAYVLDSQSDFAAALTVLFSSFYVFNIEYQEAACTTLELIQRFFSRINPEYGIKCTAKVGVSRKSGTIVQRKAAAVNPHVTTFLQRLMEFEWRTSK</sequence>
<dbReference type="OrthoDB" id="8838209at2759"/>
<feature type="region of interest" description="Disordered" evidence="1">
    <location>
        <begin position="72"/>
        <end position="97"/>
    </location>
</feature>
<organism evidence="2 3">
    <name type="scientific">Conger conger</name>
    <name type="common">Conger eel</name>
    <name type="synonym">Muraena conger</name>
    <dbReference type="NCBI Taxonomy" id="82655"/>
    <lineage>
        <taxon>Eukaryota</taxon>
        <taxon>Metazoa</taxon>
        <taxon>Chordata</taxon>
        <taxon>Craniata</taxon>
        <taxon>Vertebrata</taxon>
        <taxon>Euteleostomi</taxon>
        <taxon>Actinopterygii</taxon>
        <taxon>Neopterygii</taxon>
        <taxon>Teleostei</taxon>
        <taxon>Anguilliformes</taxon>
        <taxon>Congridae</taxon>
        <taxon>Conger</taxon>
    </lineage>
</organism>
<evidence type="ECO:0000256" key="1">
    <source>
        <dbReference type="SAM" id="MobiDB-lite"/>
    </source>
</evidence>